<feature type="compositionally biased region" description="Basic and acidic residues" evidence="7">
    <location>
        <begin position="369"/>
        <end position="391"/>
    </location>
</feature>
<dbReference type="InterPro" id="IPR019821">
    <property type="entry name" value="Kinesin_motor_CS"/>
</dbReference>
<keyword evidence="2 5" id="KW-0547">Nucleotide-binding</keyword>
<feature type="region of interest" description="Disordered" evidence="7">
    <location>
        <begin position="169"/>
        <end position="203"/>
    </location>
</feature>
<keyword evidence="4" id="KW-0963">Cytoplasm</keyword>
<dbReference type="InterPro" id="IPR036961">
    <property type="entry name" value="Kinesin_motor_dom_sf"/>
</dbReference>
<evidence type="ECO:0000313" key="9">
    <source>
        <dbReference type="EMBL" id="KAK2187541.1"/>
    </source>
</evidence>
<protein>
    <recommendedName>
        <fullName evidence="6">Kinesin-like protein</fullName>
    </recommendedName>
</protein>
<feature type="compositionally biased region" description="Basic and acidic residues" evidence="7">
    <location>
        <begin position="34"/>
        <end position="45"/>
    </location>
</feature>
<evidence type="ECO:0000256" key="2">
    <source>
        <dbReference type="ARBA" id="ARBA00022741"/>
    </source>
</evidence>
<name>A0AAD9P3V9_RIDPI</name>
<feature type="region of interest" description="Disordered" evidence="7">
    <location>
        <begin position="787"/>
        <end position="811"/>
    </location>
</feature>
<dbReference type="GO" id="GO:0008017">
    <property type="term" value="F:microtubule binding"/>
    <property type="evidence" value="ECO:0007669"/>
    <property type="project" value="InterPro"/>
</dbReference>
<dbReference type="GO" id="GO:0005524">
    <property type="term" value="F:ATP binding"/>
    <property type="evidence" value="ECO:0007669"/>
    <property type="project" value="UniProtKB-UniRule"/>
</dbReference>
<keyword evidence="3 5" id="KW-0067">ATP-binding</keyword>
<dbReference type="Proteomes" id="UP001209878">
    <property type="component" value="Unassembled WGS sequence"/>
</dbReference>
<feature type="binding site" evidence="5">
    <location>
        <begin position="550"/>
        <end position="557"/>
    </location>
    <ligand>
        <name>ATP</name>
        <dbReference type="ChEBI" id="CHEBI:30616"/>
    </ligand>
</feature>
<organism evidence="9 10">
    <name type="scientific">Ridgeia piscesae</name>
    <name type="common">Tubeworm</name>
    <dbReference type="NCBI Taxonomy" id="27915"/>
    <lineage>
        <taxon>Eukaryota</taxon>
        <taxon>Metazoa</taxon>
        <taxon>Spiralia</taxon>
        <taxon>Lophotrochozoa</taxon>
        <taxon>Annelida</taxon>
        <taxon>Polychaeta</taxon>
        <taxon>Sedentaria</taxon>
        <taxon>Canalipalpata</taxon>
        <taxon>Sabellida</taxon>
        <taxon>Siboglinidae</taxon>
        <taxon>Ridgeia</taxon>
    </lineage>
</organism>
<comment type="subcellular location">
    <subcellularLocation>
        <location evidence="1">Cytoplasm</location>
        <location evidence="1">Cytoskeleton</location>
    </subcellularLocation>
</comment>
<dbReference type="PANTHER" id="PTHR47972">
    <property type="entry name" value="KINESIN-LIKE PROTEIN KLP-3"/>
    <property type="match status" value="1"/>
</dbReference>
<dbReference type="InterPro" id="IPR001752">
    <property type="entry name" value="Kinesin_motor_dom"/>
</dbReference>
<evidence type="ECO:0000256" key="4">
    <source>
        <dbReference type="ARBA" id="ARBA00023212"/>
    </source>
</evidence>
<dbReference type="SMART" id="SM00129">
    <property type="entry name" value="KISc"/>
    <property type="match status" value="1"/>
</dbReference>
<dbReference type="InterPro" id="IPR027640">
    <property type="entry name" value="Kinesin-like_fam"/>
</dbReference>
<gene>
    <name evidence="9" type="ORF">NP493_162g04037</name>
</gene>
<evidence type="ECO:0000256" key="7">
    <source>
        <dbReference type="SAM" id="MobiDB-lite"/>
    </source>
</evidence>
<feature type="region of interest" description="Disordered" evidence="7">
    <location>
        <begin position="369"/>
        <end position="392"/>
    </location>
</feature>
<sequence length="811" mass="91903">MGGGVSSEKNQPPNISARVSPPTASVTSRSSNRSFREIQFRHASDVDGANSCQPGPSAPDKPKKMDPEWDDQPGPSGSRKSNKMEGKWEEKVTPGVMERTKSDLSEFELPQYENTDDVILETFFHQDGKDFQCMYQAGRRYYLDSWQTQQWLPFPEQWKREGILTTNSTLNDTQPALSQSDESTPVQPATQARPVGDDREGYIDHPTRGRLDTYIFEEKRNVHYFYDNMVGSWLQLPVSWELHSEHVKKLMAPIEETLSDWRDRHDILAALRASNYNPYTCIENYLTIAERAALVSPKNAEDVELLNEKDHVIENLQKTVDQLRQDLEENNRQLQKEQQERRSAEEQIRELEDKVSSLEVEVKAAEAKNEALLQERPKTAPRSRSPEEKKTFVNPELAKQLNESMHHLHKEYLQLKMEATKRFTELQQFIKQLHAGMNKVFSSYGSQSQETNVLRLLYRKEAMQRKLLYNKLQELRGNIRVFARCRMDSRSKCCLQFPSDREILAPTGRKPFKFDKIFSPTSTQEQVFEDTWPVITSCVDGYNVCILAYGQTSSGKTYTMQGPPTNPGVNVRSLKELLKICNERDNVDYVIQASMVEIYNETIQDLLSSSTRTLDIRTHGNRIQLPGMKHMEVRTFEDIENIFAVGGENRKTAATKMNSESSRSHLICMITVEGHDRTSGTTSTGTLTLCDLAGSERVGKTEATGKRLVEAAAINKSLSALGQVFTALRTGQLHIPYRNSKLTHILQPSLGGDAKACMFVTVSPDAANLSETVSSLEFGSNARQVQLGQAKQNVQKRAPQVAPDNDGDDDF</sequence>
<accession>A0AAD9P3V9</accession>
<feature type="domain" description="Kinesin motor" evidence="8">
    <location>
        <begin position="478"/>
        <end position="785"/>
    </location>
</feature>
<keyword evidence="6" id="KW-0493">Microtubule</keyword>
<evidence type="ECO:0000256" key="3">
    <source>
        <dbReference type="ARBA" id="ARBA00022840"/>
    </source>
</evidence>
<evidence type="ECO:0000313" key="10">
    <source>
        <dbReference type="Proteomes" id="UP001209878"/>
    </source>
</evidence>
<dbReference type="GO" id="GO:0007018">
    <property type="term" value="P:microtubule-based movement"/>
    <property type="evidence" value="ECO:0007669"/>
    <property type="project" value="InterPro"/>
</dbReference>
<comment type="caution">
    <text evidence="9">The sequence shown here is derived from an EMBL/GenBank/DDBJ whole genome shotgun (WGS) entry which is preliminary data.</text>
</comment>
<evidence type="ECO:0000256" key="6">
    <source>
        <dbReference type="RuleBase" id="RU000394"/>
    </source>
</evidence>
<feature type="compositionally biased region" description="Basic and acidic residues" evidence="7">
    <location>
        <begin position="82"/>
        <end position="94"/>
    </location>
</feature>
<dbReference type="AlphaFoldDB" id="A0AAD9P3V9"/>
<feature type="compositionally biased region" description="Polar residues" evidence="7">
    <location>
        <begin position="22"/>
        <end position="33"/>
    </location>
</feature>
<keyword evidence="5 6" id="KW-0505">Motor protein</keyword>
<dbReference type="GO" id="GO:0005874">
    <property type="term" value="C:microtubule"/>
    <property type="evidence" value="ECO:0007669"/>
    <property type="project" value="UniProtKB-KW"/>
</dbReference>
<dbReference type="SUPFAM" id="SSF52540">
    <property type="entry name" value="P-loop containing nucleoside triphosphate hydrolases"/>
    <property type="match status" value="1"/>
</dbReference>
<dbReference type="EMBL" id="JAODUO010000162">
    <property type="protein sequence ID" value="KAK2187541.1"/>
    <property type="molecule type" value="Genomic_DNA"/>
</dbReference>
<keyword evidence="10" id="KW-1185">Reference proteome</keyword>
<reference evidence="9" key="1">
    <citation type="journal article" date="2023" name="Mol. Biol. Evol.">
        <title>Third-Generation Sequencing Reveals the Adaptive Role of the Epigenome in Three Deep-Sea Polychaetes.</title>
        <authorList>
            <person name="Perez M."/>
            <person name="Aroh O."/>
            <person name="Sun Y."/>
            <person name="Lan Y."/>
            <person name="Juniper S.K."/>
            <person name="Young C.R."/>
            <person name="Angers B."/>
            <person name="Qian P.Y."/>
        </authorList>
    </citation>
    <scope>NUCLEOTIDE SEQUENCE</scope>
    <source>
        <strain evidence="9">R07B-5</strain>
    </source>
</reference>
<dbReference type="Pfam" id="PF00225">
    <property type="entry name" value="Kinesin"/>
    <property type="match status" value="1"/>
</dbReference>
<dbReference type="InterPro" id="IPR027417">
    <property type="entry name" value="P-loop_NTPase"/>
</dbReference>
<dbReference type="GO" id="GO:0003777">
    <property type="term" value="F:microtubule motor activity"/>
    <property type="evidence" value="ECO:0007669"/>
    <property type="project" value="InterPro"/>
</dbReference>
<dbReference type="Gene3D" id="3.40.850.10">
    <property type="entry name" value="Kinesin motor domain"/>
    <property type="match status" value="1"/>
</dbReference>
<evidence type="ECO:0000256" key="5">
    <source>
        <dbReference type="PROSITE-ProRule" id="PRU00283"/>
    </source>
</evidence>
<feature type="region of interest" description="Disordered" evidence="7">
    <location>
        <begin position="1"/>
        <end position="94"/>
    </location>
</feature>
<feature type="compositionally biased region" description="Polar residues" evidence="7">
    <location>
        <begin position="169"/>
        <end position="190"/>
    </location>
</feature>
<keyword evidence="4" id="KW-0206">Cytoskeleton</keyword>
<dbReference type="PRINTS" id="PR00380">
    <property type="entry name" value="KINESINHEAVY"/>
</dbReference>
<proteinExistence type="inferred from homology"/>
<comment type="similarity">
    <text evidence="5 6">Belongs to the TRAFAC class myosin-kinesin ATPase superfamily. Kinesin family.</text>
</comment>
<dbReference type="PROSITE" id="PS50067">
    <property type="entry name" value="KINESIN_MOTOR_2"/>
    <property type="match status" value="1"/>
</dbReference>
<dbReference type="PROSITE" id="PS00411">
    <property type="entry name" value="KINESIN_MOTOR_1"/>
    <property type="match status" value="1"/>
</dbReference>
<dbReference type="PANTHER" id="PTHR47972:SF65">
    <property type="entry name" value="KINESIN-LIKE PROTEIN"/>
    <property type="match status" value="1"/>
</dbReference>
<evidence type="ECO:0000259" key="8">
    <source>
        <dbReference type="PROSITE" id="PS50067"/>
    </source>
</evidence>
<evidence type="ECO:0000256" key="1">
    <source>
        <dbReference type="ARBA" id="ARBA00004245"/>
    </source>
</evidence>